<name>A0A9X2BZH7_9PROT</name>
<reference evidence="6" key="1">
    <citation type="submission" date="2022-04" db="EMBL/GenBank/DDBJ databases">
        <title>Roseomonas acroporae sp. nov., isolated from coral Acropora digitifera.</title>
        <authorList>
            <person name="Sun H."/>
        </authorList>
    </citation>
    <scope>NUCLEOTIDE SEQUENCE</scope>
    <source>
        <strain evidence="6">NAR14</strain>
    </source>
</reference>
<organism evidence="6 7">
    <name type="scientific">Roseomonas acroporae</name>
    <dbReference type="NCBI Taxonomy" id="2937791"/>
    <lineage>
        <taxon>Bacteria</taxon>
        <taxon>Pseudomonadati</taxon>
        <taxon>Pseudomonadota</taxon>
        <taxon>Alphaproteobacteria</taxon>
        <taxon>Acetobacterales</taxon>
        <taxon>Roseomonadaceae</taxon>
        <taxon>Roseomonas</taxon>
    </lineage>
</organism>
<dbReference type="PANTHER" id="PTHR30419">
    <property type="entry name" value="HTH-TYPE TRANSCRIPTIONAL REGULATOR YBHD"/>
    <property type="match status" value="1"/>
</dbReference>
<evidence type="ECO:0000256" key="1">
    <source>
        <dbReference type="ARBA" id="ARBA00009437"/>
    </source>
</evidence>
<dbReference type="Proteomes" id="UP001139516">
    <property type="component" value="Unassembled WGS sequence"/>
</dbReference>
<protein>
    <submittedName>
        <fullName evidence="6">LysR family transcriptional regulator</fullName>
    </submittedName>
</protein>
<dbReference type="Gene3D" id="3.40.190.290">
    <property type="match status" value="1"/>
</dbReference>
<keyword evidence="2" id="KW-0805">Transcription regulation</keyword>
<dbReference type="FunFam" id="1.10.10.10:FF:000001">
    <property type="entry name" value="LysR family transcriptional regulator"/>
    <property type="match status" value="1"/>
</dbReference>
<accession>A0A9X2BZH7</accession>
<dbReference type="Pfam" id="PF00126">
    <property type="entry name" value="HTH_1"/>
    <property type="match status" value="1"/>
</dbReference>
<keyword evidence="7" id="KW-1185">Reference proteome</keyword>
<sequence length="329" mass="34496">MARLTDLRLLRNFLHVCEASSLATAALRANLSQPAISKQVAALEAGLGVRLLERHARGVRLTAAGEALRDRAAGLLRDAERVAAEVGAAAEAIRGEVAVGVVSSLRDLLVTPAVATFLRLHPDVRVRVLEGTSRAMRDAVLAGRADFAVIATGEEAAPLLTRTFIGEPLLAIAPPEAALRLERPLRLADLMGRPLVLVSAPNSIRTILDTALSRQGLRAEVRAEVENVATAMDLVRLGVGWSVFTYAAVARVLLQGEVSAAPLAELRINWALTEARERRASAAVTSLGALIEGMALDLIGRGSWATAHCIAGAGIAVARRPAASAPGTS</sequence>
<dbReference type="SUPFAM" id="SSF53850">
    <property type="entry name" value="Periplasmic binding protein-like II"/>
    <property type="match status" value="1"/>
</dbReference>
<proteinExistence type="inferred from homology"/>
<keyword evidence="4" id="KW-0804">Transcription</keyword>
<evidence type="ECO:0000313" key="7">
    <source>
        <dbReference type="Proteomes" id="UP001139516"/>
    </source>
</evidence>
<dbReference type="SUPFAM" id="SSF46785">
    <property type="entry name" value="Winged helix' DNA-binding domain"/>
    <property type="match status" value="1"/>
</dbReference>
<evidence type="ECO:0000259" key="5">
    <source>
        <dbReference type="PROSITE" id="PS50931"/>
    </source>
</evidence>
<gene>
    <name evidence="6" type="ORF">M0638_26925</name>
</gene>
<evidence type="ECO:0000256" key="2">
    <source>
        <dbReference type="ARBA" id="ARBA00023015"/>
    </source>
</evidence>
<comment type="caution">
    <text evidence="6">The sequence shown here is derived from an EMBL/GenBank/DDBJ whole genome shotgun (WGS) entry which is preliminary data.</text>
</comment>
<dbReference type="GO" id="GO:0005829">
    <property type="term" value="C:cytosol"/>
    <property type="evidence" value="ECO:0007669"/>
    <property type="project" value="TreeGrafter"/>
</dbReference>
<evidence type="ECO:0000256" key="3">
    <source>
        <dbReference type="ARBA" id="ARBA00023125"/>
    </source>
</evidence>
<comment type="similarity">
    <text evidence="1">Belongs to the LysR transcriptional regulatory family.</text>
</comment>
<dbReference type="InterPro" id="IPR050950">
    <property type="entry name" value="HTH-type_LysR_regulators"/>
</dbReference>
<dbReference type="InterPro" id="IPR036388">
    <property type="entry name" value="WH-like_DNA-bd_sf"/>
</dbReference>
<dbReference type="RefSeq" id="WP_248670037.1">
    <property type="nucleotide sequence ID" value="NZ_JALPRX010000162.1"/>
</dbReference>
<feature type="domain" description="HTH lysR-type" evidence="5">
    <location>
        <begin position="5"/>
        <end position="62"/>
    </location>
</feature>
<evidence type="ECO:0000313" key="6">
    <source>
        <dbReference type="EMBL" id="MCK8787994.1"/>
    </source>
</evidence>
<dbReference type="AlphaFoldDB" id="A0A9X2BZH7"/>
<keyword evidence="3" id="KW-0238">DNA-binding</keyword>
<dbReference type="GO" id="GO:0003677">
    <property type="term" value="F:DNA binding"/>
    <property type="evidence" value="ECO:0007669"/>
    <property type="project" value="UniProtKB-KW"/>
</dbReference>
<dbReference type="Pfam" id="PF03466">
    <property type="entry name" value="LysR_substrate"/>
    <property type="match status" value="1"/>
</dbReference>
<dbReference type="InterPro" id="IPR000847">
    <property type="entry name" value="LysR_HTH_N"/>
</dbReference>
<dbReference type="GO" id="GO:0003700">
    <property type="term" value="F:DNA-binding transcription factor activity"/>
    <property type="evidence" value="ECO:0007669"/>
    <property type="project" value="InterPro"/>
</dbReference>
<dbReference type="EMBL" id="JALPRX010000162">
    <property type="protein sequence ID" value="MCK8787994.1"/>
    <property type="molecule type" value="Genomic_DNA"/>
</dbReference>
<dbReference type="PRINTS" id="PR00039">
    <property type="entry name" value="HTHLYSR"/>
</dbReference>
<dbReference type="InterPro" id="IPR036390">
    <property type="entry name" value="WH_DNA-bd_sf"/>
</dbReference>
<dbReference type="InterPro" id="IPR005119">
    <property type="entry name" value="LysR_subst-bd"/>
</dbReference>
<dbReference type="Gene3D" id="1.10.10.10">
    <property type="entry name" value="Winged helix-like DNA-binding domain superfamily/Winged helix DNA-binding domain"/>
    <property type="match status" value="1"/>
</dbReference>
<evidence type="ECO:0000256" key="4">
    <source>
        <dbReference type="ARBA" id="ARBA00023163"/>
    </source>
</evidence>
<dbReference type="PROSITE" id="PS50931">
    <property type="entry name" value="HTH_LYSR"/>
    <property type="match status" value="1"/>
</dbReference>